<feature type="active site" evidence="2">
    <location>
        <position position="65"/>
    </location>
</feature>
<dbReference type="PRINTS" id="PR00792">
    <property type="entry name" value="PEPSIN"/>
</dbReference>
<protein>
    <recommendedName>
        <fullName evidence="6">Peptidase A1 domain-containing protein</fullName>
    </recommendedName>
</protein>
<evidence type="ECO:0000259" key="6">
    <source>
        <dbReference type="PROSITE" id="PS51767"/>
    </source>
</evidence>
<keyword evidence="4" id="KW-0472">Membrane</keyword>
<feature type="transmembrane region" description="Helical" evidence="4">
    <location>
        <begin position="369"/>
        <end position="394"/>
    </location>
</feature>
<dbReference type="GO" id="GO:0004190">
    <property type="term" value="F:aspartic-type endopeptidase activity"/>
    <property type="evidence" value="ECO:0007669"/>
    <property type="project" value="InterPro"/>
</dbReference>
<feature type="signal peptide" evidence="5">
    <location>
        <begin position="1"/>
        <end position="17"/>
    </location>
</feature>
<dbReference type="Gene3D" id="2.40.70.10">
    <property type="entry name" value="Acid Proteases"/>
    <property type="match status" value="2"/>
</dbReference>
<keyword evidence="4" id="KW-0812">Transmembrane</keyword>
<dbReference type="AlphaFoldDB" id="A0AAU9IY54"/>
<dbReference type="CDD" id="cd05471">
    <property type="entry name" value="pepsin_like"/>
    <property type="match status" value="1"/>
</dbReference>
<comment type="caution">
    <text evidence="7">The sequence shown here is derived from an EMBL/GenBank/DDBJ whole genome shotgun (WGS) entry which is preliminary data.</text>
</comment>
<feature type="chain" id="PRO_5043403846" description="Peptidase A1 domain-containing protein" evidence="5">
    <location>
        <begin position="18"/>
        <end position="415"/>
    </location>
</feature>
<feature type="domain" description="Peptidase A1" evidence="6">
    <location>
        <begin position="47"/>
        <end position="354"/>
    </location>
</feature>
<dbReference type="PANTHER" id="PTHR47966">
    <property type="entry name" value="BETA-SITE APP-CLEAVING ENZYME, ISOFORM A-RELATED"/>
    <property type="match status" value="1"/>
</dbReference>
<dbReference type="InterPro" id="IPR034164">
    <property type="entry name" value="Pepsin-like_dom"/>
</dbReference>
<dbReference type="InterPro" id="IPR001461">
    <property type="entry name" value="Aspartic_peptidase_A1"/>
</dbReference>
<dbReference type="Pfam" id="PF00026">
    <property type="entry name" value="Asp"/>
    <property type="match status" value="1"/>
</dbReference>
<sequence length="415" mass="47199">MLSIALICLCANFMATADFYWESGKPKHSNSGIQFLIPLTNQENFAYFTSVNLGTPPQSFNLSIDTAGYRILVPDKDCESCTDFTNFFIPYDSDTYQGPFQTIRVNFSEDEYVIGNLSSETTSLGSETIAVAEAQSFLLIEEDNQVKFEKDGLFGLGFNLDDDTPTYIQTLAYQQVIKSPIFSLFLSNINRKNQPASTLIIGGTDDRFSEGSFTYLELADFRGYWEINITEISDPIRPMPIRGETAIIDSRAAMIWGPSAYIDQILYYFQEKFGCTGKYLLCKCDGEIDYPDITFTLEGNKYPVSYKSYFQFFSNQTCMLMIYSHNLTVWILGVPFLREYYSAYDMENLQIYLAPALKGDNESDSKKRLWVIIIVVIFALFSIAAVGLVSYCFYKKKRNPKKMLYKSIAMSCAMT</sequence>
<evidence type="ECO:0000256" key="1">
    <source>
        <dbReference type="ARBA" id="ARBA00007447"/>
    </source>
</evidence>
<dbReference type="Proteomes" id="UP001162131">
    <property type="component" value="Unassembled WGS sequence"/>
</dbReference>
<organism evidence="7 8">
    <name type="scientific">Blepharisma stoltei</name>
    <dbReference type="NCBI Taxonomy" id="1481888"/>
    <lineage>
        <taxon>Eukaryota</taxon>
        <taxon>Sar</taxon>
        <taxon>Alveolata</taxon>
        <taxon>Ciliophora</taxon>
        <taxon>Postciliodesmatophora</taxon>
        <taxon>Heterotrichea</taxon>
        <taxon>Heterotrichida</taxon>
        <taxon>Blepharismidae</taxon>
        <taxon>Blepharisma</taxon>
    </lineage>
</organism>
<keyword evidence="4" id="KW-1133">Transmembrane helix</keyword>
<evidence type="ECO:0000256" key="4">
    <source>
        <dbReference type="SAM" id="Phobius"/>
    </source>
</evidence>
<dbReference type="PROSITE" id="PS51767">
    <property type="entry name" value="PEPTIDASE_A1"/>
    <property type="match status" value="1"/>
</dbReference>
<dbReference type="GO" id="GO:0006508">
    <property type="term" value="P:proteolysis"/>
    <property type="evidence" value="ECO:0007669"/>
    <property type="project" value="InterPro"/>
</dbReference>
<name>A0AAU9IY54_9CILI</name>
<feature type="disulfide bond" evidence="3">
    <location>
        <begin position="284"/>
        <end position="318"/>
    </location>
</feature>
<reference evidence="7" key="1">
    <citation type="submission" date="2021-09" db="EMBL/GenBank/DDBJ databases">
        <authorList>
            <consortium name="AG Swart"/>
            <person name="Singh M."/>
            <person name="Singh A."/>
            <person name="Seah K."/>
            <person name="Emmerich C."/>
        </authorList>
    </citation>
    <scope>NUCLEOTIDE SEQUENCE</scope>
    <source>
        <strain evidence="7">ATCC30299</strain>
    </source>
</reference>
<evidence type="ECO:0000313" key="8">
    <source>
        <dbReference type="Proteomes" id="UP001162131"/>
    </source>
</evidence>
<feature type="active site" evidence="2">
    <location>
        <position position="249"/>
    </location>
</feature>
<comment type="similarity">
    <text evidence="1">Belongs to the peptidase A1 family.</text>
</comment>
<dbReference type="PANTHER" id="PTHR47966:SF74">
    <property type="entry name" value="AGR407CP"/>
    <property type="match status" value="1"/>
</dbReference>
<dbReference type="InterPro" id="IPR021109">
    <property type="entry name" value="Peptidase_aspartic_dom_sf"/>
</dbReference>
<dbReference type="EMBL" id="CAJZBQ010000021">
    <property type="protein sequence ID" value="CAG9318935.1"/>
    <property type="molecule type" value="Genomic_DNA"/>
</dbReference>
<evidence type="ECO:0000256" key="2">
    <source>
        <dbReference type="PIRSR" id="PIRSR601461-1"/>
    </source>
</evidence>
<evidence type="ECO:0000256" key="5">
    <source>
        <dbReference type="SAM" id="SignalP"/>
    </source>
</evidence>
<keyword evidence="3" id="KW-1015">Disulfide bond</keyword>
<dbReference type="InterPro" id="IPR033121">
    <property type="entry name" value="PEPTIDASE_A1"/>
</dbReference>
<keyword evidence="8" id="KW-1185">Reference proteome</keyword>
<proteinExistence type="inferred from homology"/>
<evidence type="ECO:0000256" key="3">
    <source>
        <dbReference type="PIRSR" id="PIRSR601461-2"/>
    </source>
</evidence>
<evidence type="ECO:0000313" key="7">
    <source>
        <dbReference type="EMBL" id="CAG9318935.1"/>
    </source>
</evidence>
<dbReference type="SUPFAM" id="SSF50630">
    <property type="entry name" value="Acid proteases"/>
    <property type="match status" value="1"/>
</dbReference>
<gene>
    <name evidence="7" type="ORF">BSTOLATCC_MIC22293</name>
</gene>
<accession>A0AAU9IY54</accession>
<keyword evidence="5" id="KW-0732">Signal</keyword>